<comment type="similarity">
    <text evidence="1">In the C-terminal section; belongs to the class-I pyridoxal-phosphate-dependent aminotransferase family.</text>
</comment>
<reference evidence="8 9" key="2">
    <citation type="journal article" date="2016" name="Appl. Microbiol. Biotechnol.">
        <title>Mutations improving production and secretion of extracellular lipase by Burkholderia glumae PG1.</title>
        <authorList>
            <person name="Knapp A."/>
            <person name="Voget S."/>
            <person name="Gao R."/>
            <person name="Zaburannyi N."/>
            <person name="Krysciak D."/>
            <person name="Breuer M."/>
            <person name="Hauer B."/>
            <person name="Streit W.R."/>
            <person name="Muller R."/>
            <person name="Daniel R."/>
            <person name="Jaeger K.E."/>
        </authorList>
    </citation>
    <scope>NUCLEOTIDE SEQUENCE [LARGE SCALE GENOMIC DNA]</scope>
    <source>
        <strain evidence="8 9">PG1</strain>
    </source>
</reference>
<dbReference type="Gene3D" id="1.10.10.10">
    <property type="entry name" value="Winged helix-like DNA-binding domain superfamily/Winged helix DNA-binding domain"/>
    <property type="match status" value="1"/>
</dbReference>
<feature type="region of interest" description="Disordered" evidence="6">
    <location>
        <begin position="1"/>
        <end position="26"/>
    </location>
</feature>
<dbReference type="Gene3D" id="3.40.640.10">
    <property type="entry name" value="Type I PLP-dependent aspartate aminotransferase-like (Major domain)"/>
    <property type="match status" value="1"/>
</dbReference>
<protein>
    <submittedName>
        <fullName evidence="8">Transcriptional regulator GntR family</fullName>
    </submittedName>
</protein>
<keyword evidence="3" id="KW-0805">Transcription regulation</keyword>
<dbReference type="InterPro" id="IPR036388">
    <property type="entry name" value="WH-like_DNA-bd_sf"/>
</dbReference>
<accession>A0A0B6SAI3</accession>
<dbReference type="CDD" id="cd00609">
    <property type="entry name" value="AAT_like"/>
    <property type="match status" value="1"/>
</dbReference>
<evidence type="ECO:0000313" key="8">
    <source>
        <dbReference type="EMBL" id="AJK50275.1"/>
    </source>
</evidence>
<keyword evidence="5" id="KW-0804">Transcription</keyword>
<evidence type="ECO:0000259" key="7">
    <source>
        <dbReference type="PROSITE" id="PS50949"/>
    </source>
</evidence>
<keyword evidence="9" id="KW-1185">Reference proteome</keyword>
<dbReference type="InterPro" id="IPR015421">
    <property type="entry name" value="PyrdxlP-dep_Trfase_major"/>
</dbReference>
<dbReference type="InterPro" id="IPR015424">
    <property type="entry name" value="PyrdxlP-dep_Trfase"/>
</dbReference>
<keyword evidence="4" id="KW-0238">DNA-binding</keyword>
<dbReference type="GO" id="GO:0003677">
    <property type="term" value="F:DNA binding"/>
    <property type="evidence" value="ECO:0007669"/>
    <property type="project" value="UniProtKB-KW"/>
</dbReference>
<feature type="domain" description="HTH gntR-type" evidence="7">
    <location>
        <begin position="35"/>
        <end position="103"/>
    </location>
</feature>
<evidence type="ECO:0000256" key="2">
    <source>
        <dbReference type="ARBA" id="ARBA00022898"/>
    </source>
</evidence>
<proteinExistence type="inferred from homology"/>
<dbReference type="InterPro" id="IPR004839">
    <property type="entry name" value="Aminotransferase_I/II_large"/>
</dbReference>
<dbReference type="HOGENOM" id="CLU_017584_0_1_4"/>
<gene>
    <name evidence="8" type="ORF">BGL_2c22140</name>
</gene>
<evidence type="ECO:0000256" key="5">
    <source>
        <dbReference type="ARBA" id="ARBA00023163"/>
    </source>
</evidence>
<sequence>MPMRTTSNPGAPRSPRRRESAAAGFAPALDTASPVPAVRQLYLHLRDGIVGGVLRPGHRLPATRTAALEWGVSRGVITEAYEMLIAEGYALGRHGSGTYVAAGLPALPIHGGNLRAAASAGGPRTVSVAARLARRLETAFPAQIAFATGRVTHDARTANLLKRLAHRHLDYARDGYRDPQGEPALREAVAAYLTASRGVCCTPAQIFITAGTQQAMDLAIRTLLTPGDTALVEDPCYPPARQALVLNGARLVGIPVDDDGIRTAALDAYRGTPPALVYVTPSHQYPTGAALPLARRLQLLAFAQRHGSWIIEDDYDSEFRYEGHSIASLQGLDANGRVIYAGSFSKALLPGLRVGYLVVPDDLVAAFRAVRPIIDRFAPPLPQRVVADFLNEGYFPAHLRRLRESHRGARDFLAECLAARLAAHLVAPVPRQGVHLSAAGTGTWHDDRALARAALAAGVVVTPVSPMHLRAPAVPRLLLGFSGLSEAETDQATRRLARVFEMHARG</sequence>
<dbReference type="Proteomes" id="UP000031838">
    <property type="component" value="Chromosome 2"/>
</dbReference>
<dbReference type="SUPFAM" id="SSF53383">
    <property type="entry name" value="PLP-dependent transferases"/>
    <property type="match status" value="1"/>
</dbReference>
<dbReference type="EMBL" id="CP002581">
    <property type="protein sequence ID" value="AJK50275.1"/>
    <property type="molecule type" value="Genomic_DNA"/>
</dbReference>
<reference evidence="9" key="1">
    <citation type="submission" date="2011-03" db="EMBL/GenBank/DDBJ databases">
        <authorList>
            <person name="Voget S."/>
            <person name="Streit W.R."/>
            <person name="Jaeger K.E."/>
            <person name="Daniel R."/>
        </authorList>
    </citation>
    <scope>NUCLEOTIDE SEQUENCE [LARGE SCALE GENOMIC DNA]</scope>
    <source>
        <strain evidence="9">PG1</strain>
    </source>
</reference>
<dbReference type="Pfam" id="PF00392">
    <property type="entry name" value="GntR"/>
    <property type="match status" value="1"/>
</dbReference>
<evidence type="ECO:0000256" key="1">
    <source>
        <dbReference type="ARBA" id="ARBA00005384"/>
    </source>
</evidence>
<dbReference type="GO" id="GO:0003700">
    <property type="term" value="F:DNA-binding transcription factor activity"/>
    <property type="evidence" value="ECO:0007669"/>
    <property type="project" value="InterPro"/>
</dbReference>
<organism evidence="8 9">
    <name type="scientific">Burkholderia plantarii</name>
    <dbReference type="NCBI Taxonomy" id="41899"/>
    <lineage>
        <taxon>Bacteria</taxon>
        <taxon>Pseudomonadati</taxon>
        <taxon>Pseudomonadota</taxon>
        <taxon>Betaproteobacteria</taxon>
        <taxon>Burkholderiales</taxon>
        <taxon>Burkholderiaceae</taxon>
        <taxon>Burkholderia</taxon>
    </lineage>
</organism>
<dbReference type="KEGG" id="bgp:BGL_2c22140"/>
<dbReference type="SMART" id="SM00345">
    <property type="entry name" value="HTH_GNTR"/>
    <property type="match status" value="1"/>
</dbReference>
<dbReference type="PANTHER" id="PTHR46577">
    <property type="entry name" value="HTH-TYPE TRANSCRIPTIONAL REGULATORY PROTEIN GABR"/>
    <property type="match status" value="1"/>
</dbReference>
<dbReference type="InterPro" id="IPR051446">
    <property type="entry name" value="HTH_trans_reg/aminotransferase"/>
</dbReference>
<name>A0A0B6SAI3_BURPL</name>
<dbReference type="GO" id="GO:0030170">
    <property type="term" value="F:pyridoxal phosphate binding"/>
    <property type="evidence" value="ECO:0007669"/>
    <property type="project" value="InterPro"/>
</dbReference>
<evidence type="ECO:0000256" key="6">
    <source>
        <dbReference type="SAM" id="MobiDB-lite"/>
    </source>
</evidence>
<dbReference type="InterPro" id="IPR000524">
    <property type="entry name" value="Tscrpt_reg_HTH_GntR"/>
</dbReference>
<evidence type="ECO:0000313" key="9">
    <source>
        <dbReference type="Proteomes" id="UP000031838"/>
    </source>
</evidence>
<dbReference type="PROSITE" id="PS50949">
    <property type="entry name" value="HTH_GNTR"/>
    <property type="match status" value="1"/>
</dbReference>
<keyword evidence="2" id="KW-0663">Pyridoxal phosphate</keyword>
<evidence type="ECO:0000256" key="4">
    <source>
        <dbReference type="ARBA" id="ARBA00023125"/>
    </source>
</evidence>
<dbReference type="InterPro" id="IPR036390">
    <property type="entry name" value="WH_DNA-bd_sf"/>
</dbReference>
<dbReference type="PANTHER" id="PTHR46577:SF1">
    <property type="entry name" value="HTH-TYPE TRANSCRIPTIONAL REGULATORY PROTEIN GABR"/>
    <property type="match status" value="1"/>
</dbReference>
<dbReference type="CDD" id="cd07377">
    <property type="entry name" value="WHTH_GntR"/>
    <property type="match status" value="1"/>
</dbReference>
<dbReference type="Pfam" id="PF00155">
    <property type="entry name" value="Aminotran_1_2"/>
    <property type="match status" value="1"/>
</dbReference>
<evidence type="ECO:0000256" key="3">
    <source>
        <dbReference type="ARBA" id="ARBA00023015"/>
    </source>
</evidence>
<dbReference type="SUPFAM" id="SSF46785">
    <property type="entry name" value="Winged helix' DNA-binding domain"/>
    <property type="match status" value="1"/>
</dbReference>
<dbReference type="AlphaFoldDB" id="A0A0B6SAI3"/>